<dbReference type="Gene3D" id="3.90.740.10">
    <property type="entry name" value="Valyl/Leucyl/Isoleucyl-tRNA synthetase, editing domain"/>
    <property type="match status" value="1"/>
</dbReference>
<comment type="subcellular location">
    <subcellularLocation>
        <location evidence="1 12">Cytoplasm</location>
    </subcellularLocation>
</comment>
<evidence type="ECO:0000256" key="3">
    <source>
        <dbReference type="ARBA" id="ARBA00022490"/>
    </source>
</evidence>
<evidence type="ECO:0000259" key="15">
    <source>
        <dbReference type="Pfam" id="PF10458"/>
    </source>
</evidence>
<dbReference type="EC" id="6.1.1.9" evidence="12"/>
<evidence type="ECO:0000256" key="4">
    <source>
        <dbReference type="ARBA" id="ARBA00022598"/>
    </source>
</evidence>
<dbReference type="Pfam" id="PF00133">
    <property type="entry name" value="tRNA-synt_1"/>
    <property type="match status" value="1"/>
</dbReference>
<feature type="short sequence motif" description="'HIGH' region" evidence="12">
    <location>
        <begin position="47"/>
        <end position="57"/>
    </location>
</feature>
<keyword evidence="6 12" id="KW-0067">ATP-binding</keyword>
<dbReference type="PROSITE" id="PS00178">
    <property type="entry name" value="AA_TRNA_LIGASE_I"/>
    <property type="match status" value="1"/>
</dbReference>
<dbReference type="InterPro" id="IPR002300">
    <property type="entry name" value="aa-tRNA-synth_Ia"/>
</dbReference>
<keyword evidence="5 12" id="KW-0547">Nucleotide-binding</keyword>
<keyword evidence="7 12" id="KW-0648">Protein biosynthesis</keyword>
<dbReference type="FunFam" id="1.10.287.380:FF:000001">
    <property type="entry name" value="Valine--tRNA ligase"/>
    <property type="match status" value="1"/>
</dbReference>
<proteinExistence type="inferred from homology"/>
<comment type="catalytic activity">
    <reaction evidence="10 12">
        <text>tRNA(Val) + L-valine + ATP = L-valyl-tRNA(Val) + AMP + diphosphate</text>
        <dbReference type="Rhea" id="RHEA:10704"/>
        <dbReference type="Rhea" id="RHEA-COMP:9672"/>
        <dbReference type="Rhea" id="RHEA-COMP:9708"/>
        <dbReference type="ChEBI" id="CHEBI:30616"/>
        <dbReference type="ChEBI" id="CHEBI:33019"/>
        <dbReference type="ChEBI" id="CHEBI:57762"/>
        <dbReference type="ChEBI" id="CHEBI:78442"/>
        <dbReference type="ChEBI" id="CHEBI:78537"/>
        <dbReference type="ChEBI" id="CHEBI:456215"/>
        <dbReference type="EC" id="6.1.1.9"/>
    </reaction>
</comment>
<dbReference type="InterPro" id="IPR002303">
    <property type="entry name" value="Valyl-tRNA_ligase"/>
</dbReference>
<dbReference type="Pfam" id="PF10458">
    <property type="entry name" value="Val_tRNA-synt_C"/>
    <property type="match status" value="1"/>
</dbReference>
<keyword evidence="8 12" id="KW-0175">Coiled coil</keyword>
<evidence type="ECO:0000256" key="2">
    <source>
        <dbReference type="ARBA" id="ARBA00011245"/>
    </source>
</evidence>
<dbReference type="CDD" id="cd00817">
    <property type="entry name" value="ValRS_core"/>
    <property type="match status" value="1"/>
</dbReference>
<evidence type="ECO:0000259" key="14">
    <source>
        <dbReference type="Pfam" id="PF08264"/>
    </source>
</evidence>
<dbReference type="GO" id="GO:0004832">
    <property type="term" value="F:valine-tRNA ligase activity"/>
    <property type="evidence" value="ECO:0007669"/>
    <property type="project" value="UniProtKB-UniRule"/>
</dbReference>
<gene>
    <name evidence="12 16" type="primary">valS</name>
    <name evidence="16" type="ORF">ACX51_01445</name>
</gene>
<evidence type="ECO:0000256" key="8">
    <source>
        <dbReference type="ARBA" id="ARBA00023054"/>
    </source>
</evidence>
<evidence type="ECO:0000256" key="5">
    <source>
        <dbReference type="ARBA" id="ARBA00022741"/>
    </source>
</evidence>
<dbReference type="GO" id="GO:0006438">
    <property type="term" value="P:valyl-tRNA aminoacylation"/>
    <property type="evidence" value="ECO:0007669"/>
    <property type="project" value="UniProtKB-UniRule"/>
</dbReference>
<dbReference type="GO" id="GO:0005737">
    <property type="term" value="C:cytoplasm"/>
    <property type="evidence" value="ECO:0007669"/>
    <property type="project" value="UniProtKB-SubCell"/>
</dbReference>
<dbReference type="CDD" id="cd07962">
    <property type="entry name" value="Anticodon_Ia_Val"/>
    <property type="match status" value="1"/>
</dbReference>
<organism evidence="16 17">
    <name type="scientific">Lacticaseibacillus paracasei</name>
    <name type="common">Lactobacillus paracasei</name>
    <dbReference type="NCBI Taxonomy" id="1597"/>
    <lineage>
        <taxon>Bacteria</taxon>
        <taxon>Bacillati</taxon>
        <taxon>Bacillota</taxon>
        <taxon>Bacilli</taxon>
        <taxon>Lactobacillales</taxon>
        <taxon>Lactobacillaceae</taxon>
        <taxon>Lacticaseibacillus</taxon>
    </lineage>
</organism>
<dbReference type="Gene3D" id="1.10.287.380">
    <property type="entry name" value="Valyl-tRNA synthetase, C-terminal domain"/>
    <property type="match status" value="1"/>
</dbReference>
<dbReference type="InterPro" id="IPR010978">
    <property type="entry name" value="tRNA-bd_arm"/>
</dbReference>
<keyword evidence="4 12" id="KW-0436">Ligase</keyword>
<evidence type="ECO:0000313" key="16">
    <source>
        <dbReference type="EMBL" id="POE44520.1"/>
    </source>
</evidence>
<evidence type="ECO:0000256" key="9">
    <source>
        <dbReference type="ARBA" id="ARBA00023146"/>
    </source>
</evidence>
<feature type="coiled-coil region" evidence="12">
    <location>
        <begin position="811"/>
        <end position="880"/>
    </location>
</feature>
<keyword evidence="9 12" id="KW-0030">Aminoacyl-tRNA synthetase</keyword>
<comment type="domain">
    <text evidence="12">The C-terminal coiled-coil domain is crucial for aminoacylation activity.</text>
</comment>
<feature type="short sequence motif" description="'KMSKS' region" evidence="12">
    <location>
        <begin position="524"/>
        <end position="528"/>
    </location>
</feature>
<dbReference type="Proteomes" id="UP000237433">
    <property type="component" value="Unassembled WGS sequence"/>
</dbReference>
<dbReference type="SUPFAM" id="SSF46589">
    <property type="entry name" value="tRNA-binding arm"/>
    <property type="match status" value="1"/>
</dbReference>
<dbReference type="InterPro" id="IPR014729">
    <property type="entry name" value="Rossmann-like_a/b/a_fold"/>
</dbReference>
<feature type="domain" description="Valyl-tRNA synthetase tRNA-binding arm" evidence="15">
    <location>
        <begin position="813"/>
        <end position="878"/>
    </location>
</feature>
<evidence type="ECO:0000259" key="13">
    <source>
        <dbReference type="Pfam" id="PF00133"/>
    </source>
</evidence>
<dbReference type="Gene3D" id="3.40.50.620">
    <property type="entry name" value="HUPs"/>
    <property type="match status" value="2"/>
</dbReference>
<dbReference type="HAMAP" id="MF_02004">
    <property type="entry name" value="Val_tRNA_synth_type1"/>
    <property type="match status" value="1"/>
</dbReference>
<comment type="function">
    <text evidence="12">Catalyzes the attachment of valine to tRNA(Val). As ValRS can inadvertently accommodate and process structurally similar amino acids such as threonine, to avoid such errors, it has a 'posttransfer' editing activity that hydrolyzes mischarged Thr-tRNA(Val) in a tRNA-dependent manner.</text>
</comment>
<protein>
    <recommendedName>
        <fullName evidence="12">Valine--tRNA ligase</fullName>
        <ecNumber evidence="12">6.1.1.9</ecNumber>
    </recommendedName>
    <alternativeName>
        <fullName evidence="12">Valyl-tRNA synthetase</fullName>
        <shortName evidence="12">ValRS</shortName>
    </alternativeName>
</protein>
<dbReference type="FunFam" id="3.40.50.620:FF:000032">
    <property type="entry name" value="Valine--tRNA ligase"/>
    <property type="match status" value="1"/>
</dbReference>
<dbReference type="SUPFAM" id="SSF52374">
    <property type="entry name" value="Nucleotidylyl transferase"/>
    <property type="match status" value="1"/>
</dbReference>
<name>A0ABD6W4G1_LACPA</name>
<evidence type="ECO:0000313" key="17">
    <source>
        <dbReference type="Proteomes" id="UP000237433"/>
    </source>
</evidence>
<evidence type="ECO:0000256" key="10">
    <source>
        <dbReference type="ARBA" id="ARBA00047552"/>
    </source>
</evidence>
<dbReference type="FunFam" id="1.10.730.10:FF:000014">
    <property type="entry name" value="Valine--tRNA ligase"/>
    <property type="match status" value="1"/>
</dbReference>
<reference evidence="16 17" key="1">
    <citation type="journal article" date="2015" name="J. Am. Soc. Brew. Chem.">
        <title>Dissolved carbon dioxide selects for lactic acid bacteria able to grow in and spoil packaged beer.</title>
        <authorList>
            <person name="Bergsveinson J."/>
            <person name="Redekop A."/>
            <person name="Zoerb S."/>
            <person name="Ziola B."/>
        </authorList>
    </citation>
    <scope>NUCLEOTIDE SEQUENCE [LARGE SCALE GENOMIC DNA]</scope>
    <source>
        <strain evidence="16 17">CCC B1205</strain>
    </source>
</reference>
<dbReference type="PRINTS" id="PR00986">
    <property type="entry name" value="TRNASYNTHVAL"/>
</dbReference>
<comment type="subunit">
    <text evidence="2 12">Monomer.</text>
</comment>
<feature type="binding site" evidence="12">
    <location>
        <position position="527"/>
    </location>
    <ligand>
        <name>ATP</name>
        <dbReference type="ChEBI" id="CHEBI:30616"/>
    </ligand>
</feature>
<dbReference type="InterPro" id="IPR033705">
    <property type="entry name" value="Anticodon_Ia_Val"/>
</dbReference>
<comment type="caution">
    <text evidence="16">The sequence shown here is derived from an EMBL/GenBank/DDBJ whole genome shotgun (WGS) entry which is preliminary data.</text>
</comment>
<evidence type="ECO:0000256" key="1">
    <source>
        <dbReference type="ARBA" id="ARBA00004496"/>
    </source>
</evidence>
<sequence length="880" mass="100710">MKEQALAPKYDHKAVEAGRYQEWLDEDVFKPSGDQKAKPYSIVIPPPNVTGKLHMGHAWDTTLQDIVIREKRMQGFDTLWLPGMDHAGIATQAKVEAKLRKEGISRYDLGRDKFVQKVWEWKDEFAKTIHSQWAKMGLSLDYSRERFTLDKGLNEAVRKVFVELYKQGLIYRGEYIVNWDPQARTALSDIEVIHEDDKGAFYHVKYPFADGSGYIEIATTRPETMMGDTAVAVHPGDKRYQDLVGKELILPLANRRIPIIEDAYVDPAFGTGAVKITPAHDPNDFQVGNRHDLKRINTMNEDGTMNENAGKYNGMDRFEARKAMVADLDKEGLLLKVEPIVHSVGHSERTGVQVEARLSTQWFVKMKPLAEAAIKAQQEADKKVTFVPDRFEHTYLQWMENIHDWVISRQLWWGHQIPAWYNKQTGETYVGMEAPKDIENWQQDPDVLDTWFSSALWPFSTMGWPDTDSPDYKRYYPTDTLVTGYDIIPFWVARMIFQGLHFTGERPFKYTLIHGLMRDEQGRKMSKSLGNGIDPMDVIEKYGADALRWFLITGNKPGQDTRFSYKQVEAAWNFINKIWNISRFVMMNLGDLEKPQQPDPSTFDLSDKWLFAQLNETIKQVTDLSERFEFGEMGRTLYNFTWNVFADWYVEMSKEVLYGDDEKAKAAKRVNLAYALDQILRLLHPVMPFVTEKLWLALPHAGQSIVTASYPVANDAFENSAAVDAMDSIIALIRGVRSIRKDAGAPLKTKVDIIVKLTDPALKPIFEDNFDFIDRFVNSKAFTVGTDVAEPKMAGSTVITGATIFVPLNELVDLDEERAKLTKDAKKLQQEIDRIDKKLNNQGFLAKAPEAVVEEQRTKRSNFADQLNSTQQRLAQLQQA</sequence>
<dbReference type="RefSeq" id="WP_003570098.1">
    <property type="nucleotide sequence ID" value="NZ_AFYO01000033.1"/>
</dbReference>
<feature type="domain" description="Methionyl/Valyl/Leucyl/Isoleucyl-tRNA synthetase anticodon-binding" evidence="14">
    <location>
        <begin position="607"/>
        <end position="754"/>
    </location>
</feature>
<evidence type="ECO:0000256" key="12">
    <source>
        <dbReference type="HAMAP-Rule" id="MF_02004"/>
    </source>
</evidence>
<dbReference type="Pfam" id="PF08264">
    <property type="entry name" value="Anticodon_1"/>
    <property type="match status" value="1"/>
</dbReference>
<dbReference type="InterPro" id="IPR009080">
    <property type="entry name" value="tRNAsynth_Ia_anticodon-bd"/>
</dbReference>
<evidence type="ECO:0000256" key="6">
    <source>
        <dbReference type="ARBA" id="ARBA00022840"/>
    </source>
</evidence>
<dbReference type="FunFam" id="3.40.50.620:FF:000098">
    <property type="entry name" value="Valine--tRNA ligase"/>
    <property type="match status" value="1"/>
</dbReference>
<evidence type="ECO:0000256" key="7">
    <source>
        <dbReference type="ARBA" id="ARBA00022917"/>
    </source>
</evidence>
<dbReference type="FunFam" id="3.90.740.10:FF:000005">
    <property type="entry name" value="Valine--tRNA ligase, mitochondrial"/>
    <property type="match status" value="1"/>
</dbReference>
<accession>A0ABD6W4G1</accession>
<dbReference type="NCBIfam" id="NF004349">
    <property type="entry name" value="PRK05729.1"/>
    <property type="match status" value="1"/>
</dbReference>
<dbReference type="Gene3D" id="1.10.730.10">
    <property type="entry name" value="Isoleucyl-tRNA Synthetase, Domain 1"/>
    <property type="match status" value="1"/>
</dbReference>
<comment type="similarity">
    <text evidence="11 12">Belongs to the class-I aminoacyl-tRNA synthetase family. ValS type 1 subfamily.</text>
</comment>
<dbReference type="InterPro" id="IPR019499">
    <property type="entry name" value="Val-tRNA_synth_tRNA-bd"/>
</dbReference>
<keyword evidence="3 12" id="KW-0963">Cytoplasm</keyword>
<dbReference type="SUPFAM" id="SSF47323">
    <property type="entry name" value="Anticodon-binding domain of a subclass of class I aminoacyl-tRNA synthetases"/>
    <property type="match status" value="1"/>
</dbReference>
<dbReference type="GO" id="GO:0005524">
    <property type="term" value="F:ATP binding"/>
    <property type="evidence" value="ECO:0007669"/>
    <property type="project" value="UniProtKB-UniRule"/>
</dbReference>
<dbReference type="InterPro" id="IPR013155">
    <property type="entry name" value="M/V/L/I-tRNA-synth_anticd-bd"/>
</dbReference>
<dbReference type="PANTHER" id="PTHR11946:SF93">
    <property type="entry name" value="VALINE--TRNA LIGASE, CHLOROPLASTIC_MITOCHONDRIAL 2"/>
    <property type="match status" value="1"/>
</dbReference>
<dbReference type="PANTHER" id="PTHR11946">
    <property type="entry name" value="VALYL-TRNA SYNTHETASES"/>
    <property type="match status" value="1"/>
</dbReference>
<dbReference type="EMBL" id="LGIY01000001">
    <property type="protein sequence ID" value="POE44520.1"/>
    <property type="molecule type" value="Genomic_DNA"/>
</dbReference>
<dbReference type="SUPFAM" id="SSF50677">
    <property type="entry name" value="ValRS/IleRS/LeuRS editing domain"/>
    <property type="match status" value="1"/>
</dbReference>
<dbReference type="InterPro" id="IPR037118">
    <property type="entry name" value="Val-tRNA_synth_C_sf"/>
</dbReference>
<dbReference type="AlphaFoldDB" id="A0ABD6W4G1"/>
<evidence type="ECO:0000256" key="11">
    <source>
        <dbReference type="ARBA" id="ARBA00060830"/>
    </source>
</evidence>
<dbReference type="InterPro" id="IPR009008">
    <property type="entry name" value="Val/Leu/Ile-tRNA-synth_edit"/>
</dbReference>
<comment type="domain">
    <text evidence="12">ValRS has two distinct active sites: one for aminoacylation and one for editing. The misactivated threonine is translocated from the active site to the editing site.</text>
</comment>
<feature type="domain" description="Aminoacyl-tRNA synthetase class Ia" evidence="13">
    <location>
        <begin position="19"/>
        <end position="563"/>
    </location>
</feature>
<dbReference type="InterPro" id="IPR001412">
    <property type="entry name" value="aa-tRNA-synth_I_CS"/>
</dbReference>
<dbReference type="NCBIfam" id="TIGR00422">
    <property type="entry name" value="valS"/>
    <property type="match status" value="1"/>
</dbReference>